<dbReference type="Proteomes" id="UP001285441">
    <property type="component" value="Unassembled WGS sequence"/>
</dbReference>
<comment type="caution">
    <text evidence="2">The sequence shown here is derived from an EMBL/GenBank/DDBJ whole genome shotgun (WGS) entry which is preliminary data.</text>
</comment>
<feature type="compositionally biased region" description="Basic and acidic residues" evidence="1">
    <location>
        <begin position="130"/>
        <end position="144"/>
    </location>
</feature>
<dbReference type="EMBL" id="JAULSW010000002">
    <property type="protein sequence ID" value="KAK3390035.1"/>
    <property type="molecule type" value="Genomic_DNA"/>
</dbReference>
<feature type="region of interest" description="Disordered" evidence="1">
    <location>
        <begin position="130"/>
        <end position="155"/>
    </location>
</feature>
<accession>A0AAE0NYK8</accession>
<protein>
    <submittedName>
        <fullName evidence="2">Uncharacterized protein</fullName>
    </submittedName>
</protein>
<proteinExistence type="predicted"/>
<sequence>MWSRYIRLPFNLRWQLTYCISRQSNSQNQFPKLKRGDSNCLFAASIAKKGSDIPYRNVIFRFDLHDTLIRHGRSLDFRALRPADASKQKVDDPPFLVCKNSDPEFPAWTATCTVRKIRAMLDCRGIQQARQHDDALTTRDETRDAQGPPPIDEVV</sequence>
<name>A0AAE0NYK8_9PEZI</name>
<reference evidence="2" key="1">
    <citation type="journal article" date="2023" name="Mol. Phylogenet. Evol.">
        <title>Genome-scale phylogeny and comparative genomics of the fungal order Sordariales.</title>
        <authorList>
            <person name="Hensen N."/>
            <person name="Bonometti L."/>
            <person name="Westerberg I."/>
            <person name="Brannstrom I.O."/>
            <person name="Guillou S."/>
            <person name="Cros-Aarteil S."/>
            <person name="Calhoun S."/>
            <person name="Haridas S."/>
            <person name="Kuo A."/>
            <person name="Mondo S."/>
            <person name="Pangilinan J."/>
            <person name="Riley R."/>
            <person name="LaButti K."/>
            <person name="Andreopoulos B."/>
            <person name="Lipzen A."/>
            <person name="Chen C."/>
            <person name="Yan M."/>
            <person name="Daum C."/>
            <person name="Ng V."/>
            <person name="Clum A."/>
            <person name="Steindorff A."/>
            <person name="Ohm R.A."/>
            <person name="Martin F."/>
            <person name="Silar P."/>
            <person name="Natvig D.O."/>
            <person name="Lalanne C."/>
            <person name="Gautier V."/>
            <person name="Ament-Velasquez S.L."/>
            <person name="Kruys A."/>
            <person name="Hutchinson M.I."/>
            <person name="Powell A.J."/>
            <person name="Barry K."/>
            <person name="Miller A.N."/>
            <person name="Grigoriev I.V."/>
            <person name="Debuchy R."/>
            <person name="Gladieux P."/>
            <person name="Hiltunen Thoren M."/>
            <person name="Johannesson H."/>
        </authorList>
    </citation>
    <scope>NUCLEOTIDE SEQUENCE</scope>
    <source>
        <strain evidence="2">CBS 232.78</strain>
    </source>
</reference>
<gene>
    <name evidence="2" type="ORF">B0H63DRAFT_446188</name>
</gene>
<evidence type="ECO:0000313" key="2">
    <source>
        <dbReference type="EMBL" id="KAK3390035.1"/>
    </source>
</evidence>
<dbReference type="AlphaFoldDB" id="A0AAE0NYK8"/>
<evidence type="ECO:0000256" key="1">
    <source>
        <dbReference type="SAM" id="MobiDB-lite"/>
    </source>
</evidence>
<keyword evidence="3" id="KW-1185">Reference proteome</keyword>
<reference evidence="2" key="2">
    <citation type="submission" date="2023-06" db="EMBL/GenBank/DDBJ databases">
        <authorList>
            <consortium name="Lawrence Berkeley National Laboratory"/>
            <person name="Haridas S."/>
            <person name="Hensen N."/>
            <person name="Bonometti L."/>
            <person name="Westerberg I."/>
            <person name="Brannstrom I.O."/>
            <person name="Guillou S."/>
            <person name="Cros-Aarteil S."/>
            <person name="Calhoun S."/>
            <person name="Kuo A."/>
            <person name="Mondo S."/>
            <person name="Pangilinan J."/>
            <person name="Riley R."/>
            <person name="LaButti K."/>
            <person name="Andreopoulos B."/>
            <person name="Lipzen A."/>
            <person name="Chen C."/>
            <person name="Yanf M."/>
            <person name="Daum C."/>
            <person name="Ng V."/>
            <person name="Clum A."/>
            <person name="Steindorff A."/>
            <person name="Ohm R."/>
            <person name="Martin F."/>
            <person name="Silar P."/>
            <person name="Natvig D."/>
            <person name="Lalanne C."/>
            <person name="Gautier V."/>
            <person name="Ament-velasquez S.L."/>
            <person name="Kruys A."/>
            <person name="Hutchinson M.I."/>
            <person name="Powell A.J."/>
            <person name="Barry K."/>
            <person name="Miller A.N."/>
            <person name="Grigoriev I.V."/>
            <person name="Debuchy R."/>
            <person name="Gladieux P."/>
            <person name="Thoren M.H."/>
            <person name="Johannesson H."/>
        </authorList>
    </citation>
    <scope>NUCLEOTIDE SEQUENCE</scope>
    <source>
        <strain evidence="2">CBS 232.78</strain>
    </source>
</reference>
<evidence type="ECO:0000313" key="3">
    <source>
        <dbReference type="Proteomes" id="UP001285441"/>
    </source>
</evidence>
<organism evidence="2 3">
    <name type="scientific">Podospora didyma</name>
    <dbReference type="NCBI Taxonomy" id="330526"/>
    <lineage>
        <taxon>Eukaryota</taxon>
        <taxon>Fungi</taxon>
        <taxon>Dikarya</taxon>
        <taxon>Ascomycota</taxon>
        <taxon>Pezizomycotina</taxon>
        <taxon>Sordariomycetes</taxon>
        <taxon>Sordariomycetidae</taxon>
        <taxon>Sordariales</taxon>
        <taxon>Podosporaceae</taxon>
        <taxon>Podospora</taxon>
    </lineage>
</organism>